<keyword evidence="3" id="KW-1185">Reference proteome</keyword>
<evidence type="ECO:0000313" key="2">
    <source>
        <dbReference type="EMBL" id="VDI83202.1"/>
    </source>
</evidence>
<evidence type="ECO:0000313" key="3">
    <source>
        <dbReference type="Proteomes" id="UP000596742"/>
    </source>
</evidence>
<sequence length="102" mass="11264">MTRSSVTPSTMRSGSSRSLTAPSQMMTPSQAVDWPPHDTTECCNCRCGNRLRPGMFHSHEGRVAEATEENVCRDEEGLPFNLLFLQKTQDEVNESCNPTTGS</sequence>
<feature type="compositionally biased region" description="Polar residues" evidence="1">
    <location>
        <begin position="1"/>
        <end position="30"/>
    </location>
</feature>
<comment type="caution">
    <text evidence="2">The sequence shown here is derived from an EMBL/GenBank/DDBJ whole genome shotgun (WGS) entry which is preliminary data.</text>
</comment>
<organism evidence="2 3">
    <name type="scientific">Mytilus galloprovincialis</name>
    <name type="common">Mediterranean mussel</name>
    <dbReference type="NCBI Taxonomy" id="29158"/>
    <lineage>
        <taxon>Eukaryota</taxon>
        <taxon>Metazoa</taxon>
        <taxon>Spiralia</taxon>
        <taxon>Lophotrochozoa</taxon>
        <taxon>Mollusca</taxon>
        <taxon>Bivalvia</taxon>
        <taxon>Autobranchia</taxon>
        <taxon>Pteriomorphia</taxon>
        <taxon>Mytilida</taxon>
        <taxon>Mytiloidea</taxon>
        <taxon>Mytilidae</taxon>
        <taxon>Mytilinae</taxon>
        <taxon>Mytilus</taxon>
    </lineage>
</organism>
<reference evidence="2" key="1">
    <citation type="submission" date="2018-11" db="EMBL/GenBank/DDBJ databases">
        <authorList>
            <person name="Alioto T."/>
            <person name="Alioto T."/>
        </authorList>
    </citation>
    <scope>NUCLEOTIDE SEQUENCE</scope>
</reference>
<gene>
    <name evidence="2" type="ORF">MGAL_10B014768</name>
</gene>
<name>A0A8B6HPH8_MYTGA</name>
<feature type="region of interest" description="Disordered" evidence="1">
    <location>
        <begin position="1"/>
        <end position="36"/>
    </location>
</feature>
<proteinExistence type="predicted"/>
<accession>A0A8B6HPH8</accession>
<protein>
    <submittedName>
        <fullName evidence="2">Uncharacterized protein</fullName>
    </submittedName>
</protein>
<evidence type="ECO:0000256" key="1">
    <source>
        <dbReference type="SAM" id="MobiDB-lite"/>
    </source>
</evidence>
<dbReference type="OrthoDB" id="8948380at2759"/>
<dbReference type="AlphaFoldDB" id="A0A8B6HPH8"/>
<dbReference type="Proteomes" id="UP000596742">
    <property type="component" value="Unassembled WGS sequence"/>
</dbReference>
<dbReference type="EMBL" id="UYJE01010439">
    <property type="protein sequence ID" value="VDI83202.1"/>
    <property type="molecule type" value="Genomic_DNA"/>
</dbReference>